<protein>
    <submittedName>
        <fullName evidence="1">Uncharacterized protein</fullName>
    </submittedName>
</protein>
<reference evidence="1 2" key="1">
    <citation type="submission" date="2023-09" db="EMBL/GenBank/DDBJ databases">
        <title>Microbacterium fusihabitans sp. nov., Microbacterium phycihabitans sp. nov., and Microbacterium cervinum sp. nov., isolated from dried seaweeds of beach.</title>
        <authorList>
            <person name="Lee S.D."/>
        </authorList>
    </citation>
    <scope>NUCLEOTIDE SEQUENCE [LARGE SCALE GENOMIC DNA]</scope>
    <source>
        <strain evidence="1 2">KSW2-29</strain>
    </source>
</reference>
<name>A0ABU3SIR9_9MICO</name>
<evidence type="ECO:0000313" key="2">
    <source>
        <dbReference type="Proteomes" id="UP001261125"/>
    </source>
</evidence>
<dbReference type="Proteomes" id="UP001261125">
    <property type="component" value="Unassembled WGS sequence"/>
</dbReference>
<gene>
    <name evidence="1" type="ORF">RWH44_03035</name>
</gene>
<organism evidence="1 2">
    <name type="scientific">Microbacterium phycohabitans</name>
    <dbReference type="NCBI Taxonomy" id="3075993"/>
    <lineage>
        <taxon>Bacteria</taxon>
        <taxon>Bacillati</taxon>
        <taxon>Actinomycetota</taxon>
        <taxon>Actinomycetes</taxon>
        <taxon>Micrococcales</taxon>
        <taxon>Microbacteriaceae</taxon>
        <taxon>Microbacterium</taxon>
    </lineage>
</organism>
<dbReference type="EMBL" id="JAWDIT010000001">
    <property type="protein sequence ID" value="MDU0344671.1"/>
    <property type="molecule type" value="Genomic_DNA"/>
</dbReference>
<dbReference type="RefSeq" id="WP_316003430.1">
    <property type="nucleotide sequence ID" value="NZ_JAWDIT010000001.1"/>
</dbReference>
<proteinExistence type="predicted"/>
<accession>A0ABU3SIR9</accession>
<sequence length="111" mass="12335">MDRQEAFDLEFRRCAFEWCATDHGRTVHADDEDHRSEGVAVALRVRAAASSGPGRLDDYEVGLLRRSADDETWLVVEAPGGVSIAMSREAARAVVHAVRADRHLRAFVEES</sequence>
<comment type="caution">
    <text evidence="1">The sequence shown here is derived from an EMBL/GenBank/DDBJ whole genome shotgun (WGS) entry which is preliminary data.</text>
</comment>
<keyword evidence="2" id="KW-1185">Reference proteome</keyword>
<evidence type="ECO:0000313" key="1">
    <source>
        <dbReference type="EMBL" id="MDU0344671.1"/>
    </source>
</evidence>